<feature type="region of interest" description="Disordered" evidence="1">
    <location>
        <begin position="93"/>
        <end position="151"/>
    </location>
</feature>
<sequence length="151" mass="16792">MEEQKKETQEQQEAKNQPDQRENSQGLPTRSYIIQLLAGAYLLYTGYQLCRGVINGDEGASGGFMIAGILFLIVGVLLLINGGKNVFIKDRAKKAEEAGEKSENISREKEAVPEEKTSKMTIAQRANLAQKLQEEENSPEKDEETSQEDSI</sequence>
<feature type="compositionally biased region" description="Acidic residues" evidence="1">
    <location>
        <begin position="141"/>
        <end position="151"/>
    </location>
</feature>
<accession>A0A9D2LU74</accession>
<dbReference type="Proteomes" id="UP000823842">
    <property type="component" value="Unassembled WGS sequence"/>
</dbReference>
<evidence type="ECO:0000256" key="1">
    <source>
        <dbReference type="SAM" id="MobiDB-lite"/>
    </source>
</evidence>
<feature type="transmembrane region" description="Helical" evidence="2">
    <location>
        <begin position="32"/>
        <end position="54"/>
    </location>
</feature>
<evidence type="ECO:0000313" key="3">
    <source>
        <dbReference type="EMBL" id="HJB29109.1"/>
    </source>
</evidence>
<feature type="transmembrane region" description="Helical" evidence="2">
    <location>
        <begin position="60"/>
        <end position="80"/>
    </location>
</feature>
<dbReference type="AlphaFoldDB" id="A0A9D2LU74"/>
<keyword evidence="2" id="KW-1133">Transmembrane helix</keyword>
<reference evidence="3" key="1">
    <citation type="journal article" date="2021" name="PeerJ">
        <title>Extensive microbial diversity within the chicken gut microbiome revealed by metagenomics and culture.</title>
        <authorList>
            <person name="Gilroy R."/>
            <person name="Ravi A."/>
            <person name="Getino M."/>
            <person name="Pursley I."/>
            <person name="Horton D.L."/>
            <person name="Alikhan N.F."/>
            <person name="Baker D."/>
            <person name="Gharbi K."/>
            <person name="Hall N."/>
            <person name="Watson M."/>
            <person name="Adriaenssens E.M."/>
            <person name="Foster-Nyarko E."/>
            <person name="Jarju S."/>
            <person name="Secka A."/>
            <person name="Antonio M."/>
            <person name="Oren A."/>
            <person name="Chaudhuri R.R."/>
            <person name="La Ragione R."/>
            <person name="Hildebrand F."/>
            <person name="Pallen M.J."/>
        </authorList>
    </citation>
    <scope>NUCLEOTIDE SEQUENCE</scope>
    <source>
        <strain evidence="3">ChiSjej1B19-5720</strain>
    </source>
</reference>
<organism evidence="3 4">
    <name type="scientific">Candidatus Blautia faecavium</name>
    <dbReference type="NCBI Taxonomy" id="2838487"/>
    <lineage>
        <taxon>Bacteria</taxon>
        <taxon>Bacillati</taxon>
        <taxon>Bacillota</taxon>
        <taxon>Clostridia</taxon>
        <taxon>Lachnospirales</taxon>
        <taxon>Lachnospiraceae</taxon>
        <taxon>Blautia</taxon>
    </lineage>
</organism>
<proteinExistence type="predicted"/>
<gene>
    <name evidence="3" type="ORF">IAA06_10005</name>
</gene>
<reference evidence="3" key="2">
    <citation type="submission" date="2021-04" db="EMBL/GenBank/DDBJ databases">
        <authorList>
            <person name="Gilroy R."/>
        </authorList>
    </citation>
    <scope>NUCLEOTIDE SEQUENCE</scope>
    <source>
        <strain evidence="3">ChiSjej1B19-5720</strain>
    </source>
</reference>
<feature type="compositionally biased region" description="Basic and acidic residues" evidence="1">
    <location>
        <begin position="1"/>
        <end position="22"/>
    </location>
</feature>
<evidence type="ECO:0000313" key="4">
    <source>
        <dbReference type="Proteomes" id="UP000823842"/>
    </source>
</evidence>
<keyword evidence="2" id="KW-0472">Membrane</keyword>
<feature type="region of interest" description="Disordered" evidence="1">
    <location>
        <begin position="1"/>
        <end position="26"/>
    </location>
</feature>
<keyword evidence="2" id="KW-0812">Transmembrane</keyword>
<evidence type="ECO:0000256" key="2">
    <source>
        <dbReference type="SAM" id="Phobius"/>
    </source>
</evidence>
<feature type="compositionally biased region" description="Basic and acidic residues" evidence="1">
    <location>
        <begin position="93"/>
        <end position="118"/>
    </location>
</feature>
<protein>
    <submittedName>
        <fullName evidence="3">Uncharacterized protein</fullName>
    </submittedName>
</protein>
<dbReference type="EMBL" id="DWYZ01000186">
    <property type="protein sequence ID" value="HJB29109.1"/>
    <property type="molecule type" value="Genomic_DNA"/>
</dbReference>
<comment type="caution">
    <text evidence="3">The sequence shown here is derived from an EMBL/GenBank/DDBJ whole genome shotgun (WGS) entry which is preliminary data.</text>
</comment>
<name>A0A9D2LU74_9FIRM</name>